<dbReference type="EMBL" id="BGZK01002774">
    <property type="protein sequence ID" value="GBP96377.1"/>
    <property type="molecule type" value="Genomic_DNA"/>
</dbReference>
<name>A0A4C2ABY2_EUMVA</name>
<dbReference type="Proteomes" id="UP000299102">
    <property type="component" value="Unassembled WGS sequence"/>
</dbReference>
<gene>
    <name evidence="2" type="ORF">EVAR_65707_1</name>
</gene>
<dbReference type="Gene3D" id="3.40.50.300">
    <property type="entry name" value="P-loop containing nucleotide triphosphate hydrolases"/>
    <property type="match status" value="1"/>
</dbReference>
<evidence type="ECO:0000256" key="1">
    <source>
        <dbReference type="SAM" id="MobiDB-lite"/>
    </source>
</evidence>
<evidence type="ECO:0000313" key="2">
    <source>
        <dbReference type="EMBL" id="GBP96377.1"/>
    </source>
</evidence>
<dbReference type="AlphaFoldDB" id="A0A4C2ABY2"/>
<keyword evidence="3" id="KW-1185">Reference proteome</keyword>
<dbReference type="OrthoDB" id="7420194at2759"/>
<comment type="caution">
    <text evidence="2">The sequence shown here is derived from an EMBL/GenBank/DDBJ whole genome shotgun (WGS) entry which is preliminary data.</text>
</comment>
<evidence type="ECO:0000313" key="3">
    <source>
        <dbReference type="Proteomes" id="UP000299102"/>
    </source>
</evidence>
<evidence type="ECO:0008006" key="4">
    <source>
        <dbReference type="Google" id="ProtNLM"/>
    </source>
</evidence>
<organism evidence="2 3">
    <name type="scientific">Eumeta variegata</name>
    <name type="common">Bagworm moth</name>
    <name type="synonym">Eumeta japonica</name>
    <dbReference type="NCBI Taxonomy" id="151549"/>
    <lineage>
        <taxon>Eukaryota</taxon>
        <taxon>Metazoa</taxon>
        <taxon>Ecdysozoa</taxon>
        <taxon>Arthropoda</taxon>
        <taxon>Hexapoda</taxon>
        <taxon>Insecta</taxon>
        <taxon>Pterygota</taxon>
        <taxon>Neoptera</taxon>
        <taxon>Endopterygota</taxon>
        <taxon>Lepidoptera</taxon>
        <taxon>Glossata</taxon>
        <taxon>Ditrysia</taxon>
        <taxon>Tineoidea</taxon>
        <taxon>Psychidae</taxon>
        <taxon>Oiketicinae</taxon>
        <taxon>Eumeta</taxon>
    </lineage>
</organism>
<accession>A0A4C2ABY2</accession>
<sequence length="101" mass="11926">MTHADSYISTNRQRKSQARPNINSENDPIVVMTRDTKVAWKKESWRTMRKLSKENDQDYSETFTDWETPKITWINGVPGCGKTTWIVQEFDNKGLQNHRDH</sequence>
<reference evidence="2 3" key="1">
    <citation type="journal article" date="2019" name="Commun. Biol.">
        <title>The bagworm genome reveals a unique fibroin gene that provides high tensile strength.</title>
        <authorList>
            <person name="Kono N."/>
            <person name="Nakamura H."/>
            <person name="Ohtoshi R."/>
            <person name="Tomita M."/>
            <person name="Numata K."/>
            <person name="Arakawa K."/>
        </authorList>
    </citation>
    <scope>NUCLEOTIDE SEQUENCE [LARGE SCALE GENOMIC DNA]</scope>
</reference>
<proteinExistence type="predicted"/>
<feature type="region of interest" description="Disordered" evidence="1">
    <location>
        <begin position="1"/>
        <end position="28"/>
    </location>
</feature>
<protein>
    <recommendedName>
        <fullName evidence="4">(+)RNA virus helicase C-terminal domain-containing protein</fullName>
    </recommendedName>
</protein>
<dbReference type="InterPro" id="IPR027417">
    <property type="entry name" value="P-loop_NTPase"/>
</dbReference>